<reference evidence="3 4" key="1">
    <citation type="submission" date="2020-10" db="EMBL/GenBank/DDBJ databases">
        <title>Sequencing the genomes of 1000 actinobacteria strains.</title>
        <authorList>
            <person name="Klenk H.-P."/>
        </authorList>
    </citation>
    <scope>NUCLEOTIDE SEQUENCE [LARGE SCALE GENOMIC DNA]</scope>
    <source>
        <strain evidence="3 4">DSM 43173</strain>
    </source>
</reference>
<keyword evidence="2" id="KW-0472">Membrane</keyword>
<evidence type="ECO:0000313" key="4">
    <source>
        <dbReference type="Proteomes" id="UP000633509"/>
    </source>
</evidence>
<dbReference type="Proteomes" id="UP000633509">
    <property type="component" value="Unassembled WGS sequence"/>
</dbReference>
<keyword evidence="2" id="KW-0812">Transmembrane</keyword>
<feature type="compositionally biased region" description="Low complexity" evidence="1">
    <location>
        <begin position="178"/>
        <end position="190"/>
    </location>
</feature>
<dbReference type="EMBL" id="JADBEK010000001">
    <property type="protein sequence ID" value="MBE1588126.1"/>
    <property type="molecule type" value="Genomic_DNA"/>
</dbReference>
<feature type="region of interest" description="Disordered" evidence="1">
    <location>
        <begin position="1"/>
        <end position="208"/>
    </location>
</feature>
<feature type="transmembrane region" description="Helical" evidence="2">
    <location>
        <begin position="227"/>
        <end position="251"/>
    </location>
</feature>
<organism evidence="3 4">
    <name type="scientific">Nonomuraea angiospora</name>
    <dbReference type="NCBI Taxonomy" id="46172"/>
    <lineage>
        <taxon>Bacteria</taxon>
        <taxon>Bacillati</taxon>
        <taxon>Actinomycetota</taxon>
        <taxon>Actinomycetes</taxon>
        <taxon>Streptosporangiales</taxon>
        <taxon>Streptosporangiaceae</taxon>
        <taxon>Nonomuraea</taxon>
    </lineage>
</organism>
<feature type="compositionally biased region" description="Basic and acidic residues" evidence="1">
    <location>
        <begin position="33"/>
        <end position="47"/>
    </location>
</feature>
<evidence type="ECO:0008006" key="5">
    <source>
        <dbReference type="Google" id="ProtNLM"/>
    </source>
</evidence>
<evidence type="ECO:0000256" key="2">
    <source>
        <dbReference type="SAM" id="Phobius"/>
    </source>
</evidence>
<accession>A0ABR9M5D2</accession>
<keyword evidence="4" id="KW-1185">Reference proteome</keyword>
<sequence length="311" mass="32355">MTTPGDPNEPRPGQGPGEGRPEEEEPGRPAPEWWRDDEPEKERREPPQEGEEPIAPVPPVVPPPDVPPTHEPRPGGQPTHPDLPTSPETPPPTGGDAEETQVIPPAGGDAEATQAYPIPGATPTYPGWGGAQGEPPARPAPSRYEQDDQRPYPPPDQGPPGGGAPHPGGYAAPPPGQEPSVPGTTPSSPYGGPPGYGPPPYGVPYQQSQPGSGLATASLVLGVASPFLVFVCFTGLITAILSIVFGCVALAKRVGKGRAIAGIVISALSLVLFAIVAIWFWHVVQECAHLPSPLVDKCVQDKFPWMGGTRG</sequence>
<keyword evidence="2" id="KW-1133">Transmembrane helix</keyword>
<feature type="compositionally biased region" description="Pro residues" evidence="1">
    <location>
        <begin position="55"/>
        <end position="67"/>
    </location>
</feature>
<dbReference type="RefSeq" id="WP_192788406.1">
    <property type="nucleotide sequence ID" value="NZ_JADBEK010000001.1"/>
</dbReference>
<protein>
    <recommendedName>
        <fullName evidence="5">DUF4190 domain-containing protein</fullName>
    </recommendedName>
</protein>
<comment type="caution">
    <text evidence="3">The sequence shown here is derived from an EMBL/GenBank/DDBJ whole genome shotgun (WGS) entry which is preliminary data.</text>
</comment>
<proteinExistence type="predicted"/>
<evidence type="ECO:0000313" key="3">
    <source>
        <dbReference type="EMBL" id="MBE1588126.1"/>
    </source>
</evidence>
<name>A0ABR9M5D2_9ACTN</name>
<evidence type="ECO:0000256" key="1">
    <source>
        <dbReference type="SAM" id="MobiDB-lite"/>
    </source>
</evidence>
<gene>
    <name evidence="3" type="ORF">H4W80_006384</name>
</gene>
<feature type="transmembrane region" description="Helical" evidence="2">
    <location>
        <begin position="263"/>
        <end position="284"/>
    </location>
</feature>
<feature type="compositionally biased region" description="Pro residues" evidence="1">
    <location>
        <begin position="191"/>
        <end position="202"/>
    </location>
</feature>